<gene>
    <name evidence="1" type="ORF">ACAOBT_LOCUS31690</name>
</gene>
<sequence>MFFYTLIFTGNHLAREVMQTRDRPKFRFRIRFRPSFGQKTGFGRSSELSAWPKHTIVRSRDMSGCSRAIASCPYAFHHVT</sequence>
<proteinExistence type="predicted"/>
<dbReference type="EMBL" id="CAKOFQ010007992">
    <property type="protein sequence ID" value="CAH2010673.1"/>
    <property type="molecule type" value="Genomic_DNA"/>
</dbReference>
<dbReference type="AlphaFoldDB" id="A0A9P0Q598"/>
<accession>A0A9P0Q598</accession>
<evidence type="ECO:0000313" key="1">
    <source>
        <dbReference type="EMBL" id="CAH2010673.1"/>
    </source>
</evidence>
<comment type="caution">
    <text evidence="1">The sequence shown here is derived from an EMBL/GenBank/DDBJ whole genome shotgun (WGS) entry which is preliminary data.</text>
</comment>
<keyword evidence="2" id="KW-1185">Reference proteome</keyword>
<organism evidence="1 2">
    <name type="scientific">Acanthoscelides obtectus</name>
    <name type="common">Bean weevil</name>
    <name type="synonym">Bruchus obtectus</name>
    <dbReference type="NCBI Taxonomy" id="200917"/>
    <lineage>
        <taxon>Eukaryota</taxon>
        <taxon>Metazoa</taxon>
        <taxon>Ecdysozoa</taxon>
        <taxon>Arthropoda</taxon>
        <taxon>Hexapoda</taxon>
        <taxon>Insecta</taxon>
        <taxon>Pterygota</taxon>
        <taxon>Neoptera</taxon>
        <taxon>Endopterygota</taxon>
        <taxon>Coleoptera</taxon>
        <taxon>Polyphaga</taxon>
        <taxon>Cucujiformia</taxon>
        <taxon>Chrysomeloidea</taxon>
        <taxon>Chrysomelidae</taxon>
        <taxon>Bruchinae</taxon>
        <taxon>Bruchini</taxon>
        <taxon>Acanthoscelides</taxon>
    </lineage>
</organism>
<name>A0A9P0Q598_ACAOB</name>
<reference evidence="1" key="1">
    <citation type="submission" date="2022-03" db="EMBL/GenBank/DDBJ databases">
        <authorList>
            <person name="Sayadi A."/>
        </authorList>
    </citation>
    <scope>NUCLEOTIDE SEQUENCE</scope>
</reference>
<protein>
    <submittedName>
        <fullName evidence="1">Uncharacterized protein</fullName>
    </submittedName>
</protein>
<evidence type="ECO:0000313" key="2">
    <source>
        <dbReference type="Proteomes" id="UP001152888"/>
    </source>
</evidence>
<dbReference type="Proteomes" id="UP001152888">
    <property type="component" value="Unassembled WGS sequence"/>
</dbReference>